<evidence type="ECO:0000313" key="12">
    <source>
        <dbReference type="EMBL" id="KZO94602.1"/>
    </source>
</evidence>
<feature type="compositionally biased region" description="Basic and acidic residues" evidence="10">
    <location>
        <begin position="257"/>
        <end position="268"/>
    </location>
</feature>
<dbReference type="Gene3D" id="2.130.10.10">
    <property type="entry name" value="YVTN repeat-like/Quinoprotein amine dehydrogenase"/>
    <property type="match status" value="2"/>
</dbReference>
<evidence type="ECO:0000256" key="2">
    <source>
        <dbReference type="ARBA" id="ARBA00007306"/>
    </source>
</evidence>
<keyword evidence="13" id="KW-1185">Reference proteome</keyword>
<protein>
    <submittedName>
        <fullName evidence="12">WD40 repeat-like protein</fullName>
    </submittedName>
</protein>
<dbReference type="GO" id="GO:0006335">
    <property type="term" value="P:DNA replication-dependent chromatin assembly"/>
    <property type="evidence" value="ECO:0007669"/>
    <property type="project" value="InterPro"/>
</dbReference>
<evidence type="ECO:0000256" key="7">
    <source>
        <dbReference type="ARBA" id="ARBA00023204"/>
    </source>
</evidence>
<reference evidence="12 13" key="1">
    <citation type="journal article" date="2016" name="Mol. Biol. Evol.">
        <title>Comparative Genomics of Early-Diverging Mushroom-Forming Fungi Provides Insights into the Origins of Lignocellulose Decay Capabilities.</title>
        <authorList>
            <person name="Nagy L.G."/>
            <person name="Riley R."/>
            <person name="Tritt A."/>
            <person name="Adam C."/>
            <person name="Daum C."/>
            <person name="Floudas D."/>
            <person name="Sun H."/>
            <person name="Yadav J.S."/>
            <person name="Pangilinan J."/>
            <person name="Larsson K.H."/>
            <person name="Matsuura K."/>
            <person name="Barry K."/>
            <person name="Labutti K."/>
            <person name="Kuo R."/>
            <person name="Ohm R.A."/>
            <person name="Bhattacharya S.S."/>
            <person name="Shirouzu T."/>
            <person name="Yoshinaga Y."/>
            <person name="Martin F.M."/>
            <person name="Grigoriev I.V."/>
            <person name="Hibbett D.S."/>
        </authorList>
    </citation>
    <scope>NUCLEOTIDE SEQUENCE [LARGE SCALE GENOMIC DNA]</scope>
    <source>
        <strain evidence="12 13">TUFC12733</strain>
    </source>
</reference>
<keyword evidence="8" id="KW-0539">Nucleus</keyword>
<dbReference type="GO" id="GO:0033186">
    <property type="term" value="C:CAF-1 complex"/>
    <property type="evidence" value="ECO:0007669"/>
    <property type="project" value="TreeGrafter"/>
</dbReference>
<evidence type="ECO:0000256" key="6">
    <source>
        <dbReference type="ARBA" id="ARBA00022853"/>
    </source>
</evidence>
<keyword evidence="4" id="KW-0677">Repeat</keyword>
<dbReference type="AlphaFoldDB" id="A0A167KFT9"/>
<evidence type="ECO:0000256" key="1">
    <source>
        <dbReference type="ARBA" id="ARBA00004123"/>
    </source>
</evidence>
<dbReference type="PANTHER" id="PTHR15271">
    <property type="entry name" value="CHROMATIN ASSEMBLY FACTOR 1 SUBUNIT B"/>
    <property type="match status" value="1"/>
</dbReference>
<sequence length="715" mass="77121">MRVRTLEIRWHNTDSQPSSAIYSADFQPLPQSQLRKLVAARTSAPSSSSASTSDATPEFDVKSAAQSCVGAQYRLATGGGDNNVRVWMVYPNYLPTVLGGGAAGATPHPPRVEYLATLSRHTGAVNVARFSPNGELIASAGDDGCIIIWAPSDRAVHQFGSDVSEEQQYEKEHWRVRMSILASQREIYDLTWSPSGDYVLAGSTDNVARIFSVATGSCVKELVEHSHYVQGVAWDPLNEYIATQSSDRTVHVHSLSVRRENDGRESIETHAVGKNFKAPVRHHHRAPSSASQRSQSPRPPLHRQGSESALSINSALDLAQTPASVPSTPSLMYPPLDRPSSRRSSFTSMSNASPPPPSGMSSHNRRTSGTSRARSPSPMPPLPAIRAAPSPASWTSLKLYGDEGYTNFFRRLTFSPDGALLLTPAGQFEDPTFSLASQPPSSASSDGRSKSEEQKATSSVYIYSRASFARPPVAHLPGHKTASAVVKFSPLLYELRSGVQEATDAPKIIFKRGEDQTVPFSIGAPQESVEGVSVDASAAKKSPTAGEDKAASIWKLPYRMLFAVATQDTVVLYDTQQAGPLAIFANLHYSAFTDVAWAPDGQSLIMSSNDGYCSIVVFDDPLPLYERQQHHVQMAAIAEHHSTLSVDPMTTAAPAKVALPWPVPLKEPETLGKRDSTTAPTASNGEEERGREAGGAPVKKKRRVELKHIGGLDAV</sequence>
<evidence type="ECO:0000256" key="10">
    <source>
        <dbReference type="SAM" id="MobiDB-lite"/>
    </source>
</evidence>
<dbReference type="SUPFAM" id="SSF50978">
    <property type="entry name" value="WD40 repeat-like"/>
    <property type="match status" value="1"/>
</dbReference>
<evidence type="ECO:0000256" key="5">
    <source>
        <dbReference type="ARBA" id="ARBA00022763"/>
    </source>
</evidence>
<feature type="compositionally biased region" description="Polar residues" evidence="10">
    <location>
        <begin position="359"/>
        <end position="374"/>
    </location>
</feature>
<feature type="repeat" description="WD" evidence="9">
    <location>
        <begin position="118"/>
        <end position="149"/>
    </location>
</feature>
<accession>A0A167KFT9</accession>
<feature type="region of interest" description="Disordered" evidence="10">
    <location>
        <begin position="431"/>
        <end position="456"/>
    </location>
</feature>
<evidence type="ECO:0000313" key="13">
    <source>
        <dbReference type="Proteomes" id="UP000076738"/>
    </source>
</evidence>
<dbReference type="EMBL" id="KV417293">
    <property type="protein sequence ID" value="KZO94602.1"/>
    <property type="molecule type" value="Genomic_DNA"/>
</dbReference>
<dbReference type="InterPro" id="IPR015943">
    <property type="entry name" value="WD40/YVTN_repeat-like_dom_sf"/>
</dbReference>
<comment type="similarity">
    <text evidence="2">Belongs to the WD repeat HIR1 family.</text>
</comment>
<dbReference type="PROSITE" id="PS50082">
    <property type="entry name" value="WD_REPEATS_2"/>
    <property type="match status" value="2"/>
</dbReference>
<dbReference type="PROSITE" id="PS50294">
    <property type="entry name" value="WD_REPEATS_REGION"/>
    <property type="match status" value="1"/>
</dbReference>
<organism evidence="12 13">
    <name type="scientific">Calocera viscosa (strain TUFC12733)</name>
    <dbReference type="NCBI Taxonomy" id="1330018"/>
    <lineage>
        <taxon>Eukaryota</taxon>
        <taxon>Fungi</taxon>
        <taxon>Dikarya</taxon>
        <taxon>Basidiomycota</taxon>
        <taxon>Agaricomycotina</taxon>
        <taxon>Dacrymycetes</taxon>
        <taxon>Dacrymycetales</taxon>
        <taxon>Dacrymycetaceae</taxon>
        <taxon>Calocera</taxon>
    </lineage>
</organism>
<keyword evidence="5" id="KW-0227">DNA damage</keyword>
<comment type="subcellular location">
    <subcellularLocation>
        <location evidence="1">Nucleus</location>
    </subcellularLocation>
</comment>
<feature type="region of interest" description="Disordered" evidence="10">
    <location>
        <begin position="665"/>
        <end position="702"/>
    </location>
</feature>
<feature type="compositionally biased region" description="Low complexity" evidence="10">
    <location>
        <begin position="342"/>
        <end position="352"/>
    </location>
</feature>
<feature type="repeat" description="WD" evidence="9">
    <location>
        <begin position="180"/>
        <end position="221"/>
    </location>
</feature>
<dbReference type="Pfam" id="PF24105">
    <property type="entry name" value="Beta-prop_CAF1B_HIR1"/>
    <property type="match status" value="2"/>
</dbReference>
<dbReference type="InterPro" id="IPR036322">
    <property type="entry name" value="WD40_repeat_dom_sf"/>
</dbReference>
<feature type="domain" description="CAF1B/HIR1 beta-propeller" evidence="11">
    <location>
        <begin position="60"/>
        <end position="259"/>
    </location>
</feature>
<evidence type="ECO:0000256" key="8">
    <source>
        <dbReference type="ARBA" id="ARBA00023242"/>
    </source>
</evidence>
<keyword evidence="7" id="KW-0234">DNA repair</keyword>
<dbReference type="InterPro" id="IPR055410">
    <property type="entry name" value="Beta-prop_CAF1B_HIR1"/>
</dbReference>
<name>A0A167KFT9_CALVF</name>
<feature type="region of interest" description="Disordered" evidence="10">
    <location>
        <begin position="39"/>
        <end position="58"/>
    </location>
</feature>
<evidence type="ECO:0000256" key="4">
    <source>
        <dbReference type="ARBA" id="ARBA00022737"/>
    </source>
</evidence>
<evidence type="ECO:0000256" key="9">
    <source>
        <dbReference type="PROSITE-ProRule" id="PRU00221"/>
    </source>
</evidence>
<feature type="compositionally biased region" description="Low complexity" evidence="10">
    <location>
        <begin position="434"/>
        <end position="446"/>
    </location>
</feature>
<dbReference type="SMART" id="SM00320">
    <property type="entry name" value="WD40"/>
    <property type="match status" value="5"/>
</dbReference>
<feature type="compositionally biased region" description="Polar residues" evidence="10">
    <location>
        <begin position="321"/>
        <end position="330"/>
    </location>
</feature>
<dbReference type="GO" id="GO:0006281">
    <property type="term" value="P:DNA repair"/>
    <property type="evidence" value="ECO:0007669"/>
    <property type="project" value="UniProtKB-KW"/>
</dbReference>
<dbReference type="InterPro" id="IPR001680">
    <property type="entry name" value="WD40_rpt"/>
</dbReference>
<dbReference type="InterPro" id="IPR045145">
    <property type="entry name" value="PTHR15271"/>
</dbReference>
<evidence type="ECO:0000259" key="11">
    <source>
        <dbReference type="Pfam" id="PF24105"/>
    </source>
</evidence>
<dbReference type="Proteomes" id="UP000076738">
    <property type="component" value="Unassembled WGS sequence"/>
</dbReference>
<feature type="compositionally biased region" description="Basic and acidic residues" evidence="10">
    <location>
        <begin position="666"/>
        <end position="676"/>
    </location>
</feature>
<dbReference type="GO" id="GO:0006334">
    <property type="term" value="P:nucleosome assembly"/>
    <property type="evidence" value="ECO:0007669"/>
    <property type="project" value="TreeGrafter"/>
</dbReference>
<dbReference type="GO" id="GO:0005634">
    <property type="term" value="C:nucleus"/>
    <property type="evidence" value="ECO:0007669"/>
    <property type="project" value="UniProtKB-SubCell"/>
</dbReference>
<feature type="domain" description="CAF1B/HIR1 beta-propeller" evidence="11">
    <location>
        <begin position="394"/>
        <end position="620"/>
    </location>
</feature>
<feature type="compositionally biased region" description="Low complexity" evidence="10">
    <location>
        <begin position="287"/>
        <end position="296"/>
    </location>
</feature>
<dbReference type="OrthoDB" id="71227at2759"/>
<feature type="region of interest" description="Disordered" evidence="10">
    <location>
        <begin position="321"/>
        <end position="388"/>
    </location>
</feature>
<proteinExistence type="inferred from homology"/>
<keyword evidence="6" id="KW-0156">Chromatin regulator</keyword>
<evidence type="ECO:0000256" key="3">
    <source>
        <dbReference type="ARBA" id="ARBA00022574"/>
    </source>
</evidence>
<dbReference type="PANTHER" id="PTHR15271:SF4">
    <property type="entry name" value="CHROMATIN ASSEMBLY FACTOR 1 SUBUNIT B"/>
    <property type="match status" value="1"/>
</dbReference>
<dbReference type="STRING" id="1330018.A0A167KFT9"/>
<feature type="region of interest" description="Disordered" evidence="10">
    <location>
        <begin position="257"/>
        <end position="308"/>
    </location>
</feature>
<keyword evidence="3 9" id="KW-0853">WD repeat</keyword>
<gene>
    <name evidence="12" type="ORF">CALVIDRAFT_538723</name>
</gene>
<feature type="compositionally biased region" description="Low complexity" evidence="10">
    <location>
        <begin position="39"/>
        <end position="56"/>
    </location>
</feature>